<evidence type="ECO:0000256" key="4">
    <source>
        <dbReference type="ARBA" id="ARBA00022989"/>
    </source>
</evidence>
<evidence type="ECO:0000256" key="3">
    <source>
        <dbReference type="ARBA" id="ARBA00022692"/>
    </source>
</evidence>
<evidence type="ECO:0000256" key="1">
    <source>
        <dbReference type="ARBA" id="ARBA00004651"/>
    </source>
</evidence>
<feature type="transmembrane region" description="Helical" evidence="6">
    <location>
        <begin position="298"/>
        <end position="320"/>
    </location>
</feature>
<comment type="caution">
    <text evidence="7">The sequence shown here is derived from an EMBL/GenBank/DDBJ whole genome shotgun (WGS) entry which is preliminary data.</text>
</comment>
<feature type="transmembrane region" description="Helical" evidence="6">
    <location>
        <begin position="387"/>
        <end position="411"/>
    </location>
</feature>
<dbReference type="InterPro" id="IPR050833">
    <property type="entry name" value="Poly_Biosynth_Transport"/>
</dbReference>
<feature type="transmembrane region" description="Helical" evidence="6">
    <location>
        <begin position="364"/>
        <end position="381"/>
    </location>
</feature>
<comment type="subcellular location">
    <subcellularLocation>
        <location evidence="1">Cell membrane</location>
        <topology evidence="1">Multi-pass membrane protein</topology>
    </subcellularLocation>
</comment>
<accession>A0A7X6BFJ9</accession>
<evidence type="ECO:0000313" key="8">
    <source>
        <dbReference type="Proteomes" id="UP000531251"/>
    </source>
</evidence>
<keyword evidence="5 6" id="KW-0472">Membrane</keyword>
<keyword evidence="8" id="KW-1185">Reference proteome</keyword>
<evidence type="ECO:0000256" key="2">
    <source>
        <dbReference type="ARBA" id="ARBA00022475"/>
    </source>
</evidence>
<feature type="transmembrane region" description="Helical" evidence="6">
    <location>
        <begin position="40"/>
        <end position="61"/>
    </location>
</feature>
<dbReference type="RefSeq" id="WP_125978093.1">
    <property type="nucleotide sequence ID" value="NZ_BAAADY010000052.1"/>
</dbReference>
<feature type="transmembrane region" description="Helical" evidence="6">
    <location>
        <begin position="335"/>
        <end position="357"/>
    </location>
</feature>
<feature type="transmembrane region" description="Helical" evidence="6">
    <location>
        <begin position="452"/>
        <end position="471"/>
    </location>
</feature>
<keyword evidence="3 6" id="KW-0812">Transmembrane</keyword>
<dbReference type="Pfam" id="PF13440">
    <property type="entry name" value="Polysacc_synt_3"/>
    <property type="match status" value="1"/>
</dbReference>
<keyword evidence="2" id="KW-1003">Cell membrane</keyword>
<proteinExistence type="predicted"/>
<dbReference type="GO" id="GO:0005886">
    <property type="term" value="C:plasma membrane"/>
    <property type="evidence" value="ECO:0007669"/>
    <property type="project" value="UniProtKB-SubCell"/>
</dbReference>
<feature type="transmembrane region" description="Helical" evidence="6">
    <location>
        <begin position="118"/>
        <end position="136"/>
    </location>
</feature>
<reference evidence="7 8" key="1">
    <citation type="submission" date="2020-03" db="EMBL/GenBank/DDBJ databases">
        <title>Genomic Encyclopedia of Type Strains, Phase IV (KMG-IV): sequencing the most valuable type-strain genomes for metagenomic binning, comparative biology and taxonomic classification.</title>
        <authorList>
            <person name="Goeker M."/>
        </authorList>
    </citation>
    <scope>NUCLEOTIDE SEQUENCE [LARGE SCALE GENOMIC DNA]</scope>
    <source>
        <strain evidence="7 8">DSM 7225</strain>
    </source>
</reference>
<evidence type="ECO:0000256" key="6">
    <source>
        <dbReference type="SAM" id="Phobius"/>
    </source>
</evidence>
<dbReference type="Proteomes" id="UP000531251">
    <property type="component" value="Unassembled WGS sequence"/>
</dbReference>
<dbReference type="EMBL" id="JAATJB010000028">
    <property type="protein sequence ID" value="NJC00022.1"/>
    <property type="molecule type" value="Genomic_DNA"/>
</dbReference>
<dbReference type="AlphaFoldDB" id="A0A7X6BFJ9"/>
<protein>
    <submittedName>
        <fullName evidence="7">O-antigen/teichoic acid export membrane protein</fullName>
    </submittedName>
</protein>
<sequence length="496" mass="52192">MSTPSLTSNAAITTAALAISSGMNFVALFVWTHLLQPAEFGTFSLVSATALLLSAFAFEWLRLTSARTLFDATQPYEISPARANAMLALYAACCCVVAGAAMLLWACGISALGIPPGVLPVVAAFAFTEMALSLINTISRIRTEAWQYFASMVARSILSLLVGVVLVASFGYGATGAIWGTVTAQAAVVLAGVVLDRFWRTLRPWQARKAELGAALRLGAPLIGSCTLTYGASVVDRFLIAGVLGAAEIGHYMAPADLLQKTLVFVMMAINLTAYPTLVRSYERDGSAAAGRVLQNSFLLQLGLGLPAAIGIAVLAPGIADLLFGEAYRDQASRILPLLGIASLLRCLVTFQLAMVFQIKKRMKLMLVPPAITLVTMVLLAPPAMRLWGVLGMAMAASTAQFVTFAVSLVLSKREMPLAFVTGETLKIAAAAIGMGALLYPLRGLHGALPTLSFIAAGGIAYGALLLAFQFGPACKAAHRVPILRALLARSASRRP</sequence>
<name>A0A7X6BFJ9_9SPHN</name>
<dbReference type="PANTHER" id="PTHR30250:SF31">
    <property type="entry name" value="INNER MEMBRANE PROTEIN YGHQ"/>
    <property type="match status" value="1"/>
</dbReference>
<gene>
    <name evidence="7" type="ORF">GGR89_004370</name>
</gene>
<feature type="transmembrane region" description="Helical" evidence="6">
    <location>
        <begin position="258"/>
        <end position="278"/>
    </location>
</feature>
<evidence type="ECO:0000256" key="5">
    <source>
        <dbReference type="ARBA" id="ARBA00023136"/>
    </source>
</evidence>
<dbReference type="PANTHER" id="PTHR30250">
    <property type="entry name" value="PST FAMILY PREDICTED COLANIC ACID TRANSPORTER"/>
    <property type="match status" value="1"/>
</dbReference>
<feature type="transmembrane region" description="Helical" evidence="6">
    <location>
        <begin position="220"/>
        <end position="246"/>
    </location>
</feature>
<evidence type="ECO:0000313" key="7">
    <source>
        <dbReference type="EMBL" id="NJC00022.1"/>
    </source>
</evidence>
<feature type="transmembrane region" description="Helical" evidence="6">
    <location>
        <begin position="418"/>
        <end position="440"/>
    </location>
</feature>
<feature type="transmembrane region" description="Helical" evidence="6">
    <location>
        <begin position="178"/>
        <end position="199"/>
    </location>
</feature>
<feature type="transmembrane region" description="Helical" evidence="6">
    <location>
        <begin position="148"/>
        <end position="172"/>
    </location>
</feature>
<feature type="transmembrane region" description="Helical" evidence="6">
    <location>
        <begin position="12"/>
        <end position="34"/>
    </location>
</feature>
<organism evidence="7 8">
    <name type="scientific">Sphingomonas trueperi</name>
    <dbReference type="NCBI Taxonomy" id="53317"/>
    <lineage>
        <taxon>Bacteria</taxon>
        <taxon>Pseudomonadati</taxon>
        <taxon>Pseudomonadota</taxon>
        <taxon>Alphaproteobacteria</taxon>
        <taxon>Sphingomonadales</taxon>
        <taxon>Sphingomonadaceae</taxon>
        <taxon>Sphingomonas</taxon>
    </lineage>
</organism>
<keyword evidence="4 6" id="KW-1133">Transmembrane helix</keyword>
<feature type="transmembrane region" description="Helical" evidence="6">
    <location>
        <begin position="87"/>
        <end position="112"/>
    </location>
</feature>